<accession>A0AAN7ZW02</accession>
<evidence type="ECO:0000259" key="4">
    <source>
        <dbReference type="Pfam" id="PF01553"/>
    </source>
</evidence>
<keyword evidence="2" id="KW-0808">Transferase</keyword>
<keyword evidence="3" id="KW-0012">Acyltransferase</keyword>
<dbReference type="Pfam" id="PF01553">
    <property type="entry name" value="Acyltransferase"/>
    <property type="match status" value="1"/>
</dbReference>
<dbReference type="EMBL" id="JAVRQU010000002">
    <property type="protein sequence ID" value="KAK5706585.1"/>
    <property type="molecule type" value="Genomic_DNA"/>
</dbReference>
<evidence type="ECO:0000256" key="1">
    <source>
        <dbReference type="ARBA" id="ARBA00008655"/>
    </source>
</evidence>
<reference evidence="6" key="1">
    <citation type="submission" date="2023-08" db="EMBL/GenBank/DDBJ databases">
        <title>Black Yeasts Isolated from many extreme environments.</title>
        <authorList>
            <person name="Coleine C."/>
            <person name="Stajich J.E."/>
            <person name="Selbmann L."/>
        </authorList>
    </citation>
    <scope>NUCLEOTIDE SEQUENCE</scope>
    <source>
        <strain evidence="6">CCFEE 5810</strain>
    </source>
</reference>
<dbReference type="GO" id="GO:0012505">
    <property type="term" value="C:endomembrane system"/>
    <property type="evidence" value="ECO:0007669"/>
    <property type="project" value="TreeGrafter"/>
</dbReference>
<proteinExistence type="inferred from homology"/>
<sequence>MCYDTASRIAATIWLGSQTIFTKHNHAEITLSGLGQIRQGESAIVVSNHVGWTDFYMIQELAIEAGMLGRSRWFAKAQLKYVPFLGWGLIAYSEATRYTAEKRHEAETWCKASGKRLGKHLLYPRTKGFVACVQNLRKTQHVTAVYDVTIAYAKDGKVFQLPPSFVESLMVPDLDKDYQFFAHIDRYSISTLPEGNEEISQWLEERWLRKGELLERLEHLLAEGKPWDESSLSTMKLN</sequence>
<evidence type="ECO:0000256" key="2">
    <source>
        <dbReference type="ARBA" id="ARBA00022679"/>
    </source>
</evidence>
<evidence type="ECO:0000256" key="3">
    <source>
        <dbReference type="ARBA" id="ARBA00023315"/>
    </source>
</evidence>
<dbReference type="Pfam" id="PF16076">
    <property type="entry name" value="Acyltransf_C"/>
    <property type="match status" value="1"/>
</dbReference>
<dbReference type="PANTHER" id="PTHR10983">
    <property type="entry name" value="1-ACYLGLYCEROL-3-PHOSPHATE ACYLTRANSFERASE-RELATED"/>
    <property type="match status" value="1"/>
</dbReference>
<protein>
    <recommendedName>
        <fullName evidence="8">Phospholipid/glycerol acyltransferase domain-containing protein</fullName>
    </recommendedName>
</protein>
<name>A0AAN7ZW02_9PEZI</name>
<feature type="domain" description="Acyltransferase C-terminal" evidence="5">
    <location>
        <begin position="182"/>
        <end position="216"/>
    </location>
</feature>
<dbReference type="AlphaFoldDB" id="A0AAN7ZW02"/>
<dbReference type="GO" id="GO:0003841">
    <property type="term" value="F:1-acylglycerol-3-phosphate O-acyltransferase activity"/>
    <property type="evidence" value="ECO:0007669"/>
    <property type="project" value="TreeGrafter"/>
</dbReference>
<evidence type="ECO:0000313" key="7">
    <source>
        <dbReference type="Proteomes" id="UP001310594"/>
    </source>
</evidence>
<evidence type="ECO:0000259" key="5">
    <source>
        <dbReference type="Pfam" id="PF16076"/>
    </source>
</evidence>
<dbReference type="PANTHER" id="PTHR10983:SF24">
    <property type="entry name" value="1-ACYLGLYCEROL-3-PHOSPHATE O-ACYLTRANSFERASE 3, ISOFORM E-RELATED"/>
    <property type="match status" value="1"/>
</dbReference>
<dbReference type="SUPFAM" id="SSF69593">
    <property type="entry name" value="Glycerol-3-phosphate (1)-acyltransferase"/>
    <property type="match status" value="1"/>
</dbReference>
<comment type="caution">
    <text evidence="6">The sequence shown here is derived from an EMBL/GenBank/DDBJ whole genome shotgun (WGS) entry which is preliminary data.</text>
</comment>
<dbReference type="Proteomes" id="UP001310594">
    <property type="component" value="Unassembled WGS sequence"/>
</dbReference>
<dbReference type="CDD" id="cd07990">
    <property type="entry name" value="LPLAT_LCLAT1-like"/>
    <property type="match status" value="1"/>
</dbReference>
<organism evidence="6 7">
    <name type="scientific">Elasticomyces elasticus</name>
    <dbReference type="NCBI Taxonomy" id="574655"/>
    <lineage>
        <taxon>Eukaryota</taxon>
        <taxon>Fungi</taxon>
        <taxon>Dikarya</taxon>
        <taxon>Ascomycota</taxon>
        <taxon>Pezizomycotina</taxon>
        <taxon>Dothideomycetes</taxon>
        <taxon>Dothideomycetidae</taxon>
        <taxon>Mycosphaerellales</taxon>
        <taxon>Teratosphaeriaceae</taxon>
        <taxon>Elasticomyces</taxon>
    </lineage>
</organism>
<evidence type="ECO:0008006" key="8">
    <source>
        <dbReference type="Google" id="ProtNLM"/>
    </source>
</evidence>
<comment type="similarity">
    <text evidence="1">Belongs to the 1-acyl-sn-glycerol-3-phosphate acyltransferase family.</text>
</comment>
<evidence type="ECO:0000313" key="6">
    <source>
        <dbReference type="EMBL" id="KAK5706585.1"/>
    </source>
</evidence>
<dbReference type="InterPro" id="IPR002123">
    <property type="entry name" value="Plipid/glycerol_acylTrfase"/>
</dbReference>
<feature type="domain" description="Phospholipid/glycerol acyltransferase" evidence="4">
    <location>
        <begin position="29"/>
        <end position="91"/>
    </location>
</feature>
<gene>
    <name evidence="6" type="ORF">LTR97_001575</name>
</gene>
<dbReference type="InterPro" id="IPR032098">
    <property type="entry name" value="Acyltransf_C"/>
</dbReference>